<feature type="signal peptide" evidence="4">
    <location>
        <begin position="1"/>
        <end position="23"/>
    </location>
</feature>
<dbReference type="GO" id="GO:0006865">
    <property type="term" value="P:amino acid transport"/>
    <property type="evidence" value="ECO:0007669"/>
    <property type="project" value="UniProtKB-KW"/>
</dbReference>
<accession>A0A974PNW8</accession>
<name>A0A974PNW8_9HYPH</name>
<dbReference type="AlphaFoldDB" id="A0A974PNW8"/>
<evidence type="ECO:0000256" key="4">
    <source>
        <dbReference type="SAM" id="SignalP"/>
    </source>
</evidence>
<proteinExistence type="inferred from homology"/>
<feature type="domain" description="Leucine-binding protein" evidence="5">
    <location>
        <begin position="28"/>
        <end position="365"/>
    </location>
</feature>
<reference evidence="6 7" key="1">
    <citation type="submission" date="2020-10" db="EMBL/GenBank/DDBJ databases">
        <title>Degradation of 1,4-Dioxane by Xanthobacter sp. YN2, via a Novel Group-2 Soluble Di-Iron Monooxygenase.</title>
        <authorList>
            <person name="Ma F."/>
            <person name="Wang Y."/>
            <person name="Yang J."/>
            <person name="Guo H."/>
            <person name="Su D."/>
            <person name="Yu L."/>
        </authorList>
    </citation>
    <scope>NUCLEOTIDE SEQUENCE [LARGE SCALE GENOMIC DNA]</scope>
    <source>
        <strain evidence="6 7">YN2</strain>
    </source>
</reference>
<dbReference type="SUPFAM" id="SSF53822">
    <property type="entry name" value="Periplasmic binding protein-like I"/>
    <property type="match status" value="1"/>
</dbReference>
<evidence type="ECO:0000256" key="1">
    <source>
        <dbReference type="ARBA" id="ARBA00010062"/>
    </source>
</evidence>
<keyword evidence="3" id="KW-0029">Amino-acid transport</keyword>
<comment type="similarity">
    <text evidence="1">Belongs to the leucine-binding protein family.</text>
</comment>
<keyword evidence="7" id="KW-1185">Reference proteome</keyword>
<dbReference type="InterPro" id="IPR051010">
    <property type="entry name" value="BCAA_transport"/>
</dbReference>
<keyword evidence="3" id="KW-0813">Transport</keyword>
<keyword evidence="2 4" id="KW-0732">Signal</keyword>
<dbReference type="PANTHER" id="PTHR30483">
    <property type="entry name" value="LEUCINE-SPECIFIC-BINDING PROTEIN"/>
    <property type="match status" value="1"/>
</dbReference>
<dbReference type="EMBL" id="CP063362">
    <property type="protein sequence ID" value="QRG06706.1"/>
    <property type="molecule type" value="Genomic_DNA"/>
</dbReference>
<dbReference type="KEGG" id="xdi:EZH22_28040"/>
<dbReference type="Pfam" id="PF13458">
    <property type="entry name" value="Peripla_BP_6"/>
    <property type="match status" value="1"/>
</dbReference>
<evidence type="ECO:0000256" key="3">
    <source>
        <dbReference type="ARBA" id="ARBA00022970"/>
    </source>
</evidence>
<dbReference type="Proteomes" id="UP000596427">
    <property type="component" value="Chromosome"/>
</dbReference>
<dbReference type="CDD" id="cd06327">
    <property type="entry name" value="PBP1_SBP-like"/>
    <property type="match status" value="1"/>
</dbReference>
<protein>
    <submittedName>
        <fullName evidence="6">ABC transporter substrate-binding protein</fullName>
    </submittedName>
</protein>
<dbReference type="InterPro" id="IPR028081">
    <property type="entry name" value="Leu-bd"/>
</dbReference>
<sequence>MKMKRMVMALALLASAGIGPAAAGNGAVKIGVLSDMAGIYSDISGAGALIAAQLAVEDFGGKALGKPIELVSADHQTKPDVGLAIARRWIDSEGVDAIVDVPVSSIGLAIQALTLEKDRIFLNSSGAASDFTGKACSPLASQWPHDTYIMGTSVGRAVVQSGGKRWFFLTADYVFGHNLERDTMAAVKKAGGTVLGSARHPLNTQDFSSFLLQAQSSKADVIGLANAAGDTTQAIKQASEFGLSAGGTRLAATLLFITDVHAMGLKIAQGTVLTEPFYWDLDDSSRAWSKRFMARIGGKAPGTLQASVYSSVLHYLKAVEKVGSTDARKVSEAMKEMRISDALIKDGYIRADGRVMRDYYLFQIKAPEESKYPWDYYKLILRIPPEEVTRPLSEGGCPLVTEAKASPAR</sequence>
<gene>
    <name evidence="6" type="ORF">EZH22_28040</name>
</gene>
<dbReference type="PANTHER" id="PTHR30483:SF6">
    <property type="entry name" value="PERIPLASMIC BINDING PROTEIN OF ABC TRANSPORTER FOR NATURAL AMINO ACIDS"/>
    <property type="match status" value="1"/>
</dbReference>
<feature type="chain" id="PRO_5038113725" evidence="4">
    <location>
        <begin position="24"/>
        <end position="409"/>
    </location>
</feature>
<evidence type="ECO:0000313" key="6">
    <source>
        <dbReference type="EMBL" id="QRG06706.1"/>
    </source>
</evidence>
<dbReference type="InterPro" id="IPR028082">
    <property type="entry name" value="Peripla_BP_I"/>
</dbReference>
<dbReference type="Gene3D" id="3.40.50.2300">
    <property type="match status" value="2"/>
</dbReference>
<evidence type="ECO:0000313" key="7">
    <source>
        <dbReference type="Proteomes" id="UP000596427"/>
    </source>
</evidence>
<evidence type="ECO:0000256" key="2">
    <source>
        <dbReference type="ARBA" id="ARBA00022729"/>
    </source>
</evidence>
<evidence type="ECO:0000259" key="5">
    <source>
        <dbReference type="Pfam" id="PF13458"/>
    </source>
</evidence>
<organism evidence="6 7">
    <name type="scientific">Xanthobacter dioxanivorans</name>
    <dbReference type="NCBI Taxonomy" id="2528964"/>
    <lineage>
        <taxon>Bacteria</taxon>
        <taxon>Pseudomonadati</taxon>
        <taxon>Pseudomonadota</taxon>
        <taxon>Alphaproteobacteria</taxon>
        <taxon>Hyphomicrobiales</taxon>
        <taxon>Xanthobacteraceae</taxon>
        <taxon>Xanthobacter</taxon>
    </lineage>
</organism>